<name>A0A8T9C8U1_9HELO</name>
<dbReference type="Pfam" id="PF22893">
    <property type="entry name" value="ULD_2"/>
    <property type="match status" value="1"/>
</dbReference>
<comment type="caution">
    <text evidence="2">The sequence shown here is derived from an EMBL/GenBank/DDBJ whole genome shotgun (WGS) entry which is preliminary data.</text>
</comment>
<dbReference type="AlphaFoldDB" id="A0A8T9C8U1"/>
<evidence type="ECO:0000259" key="1">
    <source>
        <dbReference type="Pfam" id="PF22893"/>
    </source>
</evidence>
<evidence type="ECO:0000313" key="3">
    <source>
        <dbReference type="Proteomes" id="UP000469558"/>
    </source>
</evidence>
<dbReference type="EMBL" id="QGMK01000366">
    <property type="protein sequence ID" value="TVY82125.1"/>
    <property type="molecule type" value="Genomic_DNA"/>
</dbReference>
<protein>
    <recommendedName>
        <fullName evidence="1">Ubiquitin-like domain-containing protein</fullName>
    </recommendedName>
</protein>
<feature type="domain" description="Ubiquitin-like" evidence="1">
    <location>
        <begin position="221"/>
        <end position="304"/>
    </location>
</feature>
<proteinExistence type="predicted"/>
<dbReference type="InterPro" id="IPR054464">
    <property type="entry name" value="ULD_fung"/>
</dbReference>
<reference evidence="2 3" key="1">
    <citation type="submission" date="2018-05" db="EMBL/GenBank/DDBJ databases">
        <title>Genome sequencing and assembly of the regulated plant pathogen Lachnellula willkommii and related sister species for the development of diagnostic species identification markers.</title>
        <authorList>
            <person name="Giroux E."/>
            <person name="Bilodeau G."/>
        </authorList>
    </citation>
    <scope>NUCLEOTIDE SEQUENCE [LARGE SCALE GENOMIC DNA]</scope>
    <source>
        <strain evidence="2 3">CBS 268.59</strain>
    </source>
</reference>
<sequence>MSVGFGFSAGDFIAAIKLVGTVIDALRSSGQAGSEYRELVSQLLSLETALVQVKDFEFEETQYAEVVALRQAGAQCLRTIDDFWTKAQKYQPSLGNTATKGGRRVKNGWMRIRWVVCRTEDVAQFKADLMGHTQSILLLLATVQRSTSDIHDQRQDTRYKTLAAKMQEGYFGCMNRLTAVFDQGKELLASTAQILSINVKVFQIVLQIQDVLTKIPGQVERQQPVFLIDALGKPSPFHLEFVRSSEALLAVLKANLKHYGNAPAKIDKGQFTLEDSTTSRSINLNTEWETCFYPGQRVDMSMVFYKPHDTGIHAHEIDVLSICPRCNARAEGGIRKLIKW</sequence>
<gene>
    <name evidence="2" type="ORF">LSUE1_G003544</name>
</gene>
<dbReference type="OrthoDB" id="3045089at2759"/>
<dbReference type="PANTHER" id="PTHR38886">
    <property type="entry name" value="SESA DOMAIN-CONTAINING PROTEIN"/>
    <property type="match status" value="1"/>
</dbReference>
<evidence type="ECO:0000313" key="2">
    <source>
        <dbReference type="EMBL" id="TVY82125.1"/>
    </source>
</evidence>
<organism evidence="2 3">
    <name type="scientific">Lachnellula suecica</name>
    <dbReference type="NCBI Taxonomy" id="602035"/>
    <lineage>
        <taxon>Eukaryota</taxon>
        <taxon>Fungi</taxon>
        <taxon>Dikarya</taxon>
        <taxon>Ascomycota</taxon>
        <taxon>Pezizomycotina</taxon>
        <taxon>Leotiomycetes</taxon>
        <taxon>Helotiales</taxon>
        <taxon>Lachnaceae</taxon>
        <taxon>Lachnellula</taxon>
    </lineage>
</organism>
<dbReference type="PANTHER" id="PTHR38886:SF1">
    <property type="entry name" value="NACHT-NTPASE AND P-LOOP NTPASES N-TERMINAL DOMAIN-CONTAINING PROTEIN"/>
    <property type="match status" value="1"/>
</dbReference>
<accession>A0A8T9C8U1</accession>
<dbReference type="Proteomes" id="UP000469558">
    <property type="component" value="Unassembled WGS sequence"/>
</dbReference>
<keyword evidence="3" id="KW-1185">Reference proteome</keyword>